<feature type="binding site" evidence="9">
    <location>
        <begin position="15"/>
        <end position="22"/>
    </location>
    <ligand>
        <name>ATP</name>
        <dbReference type="ChEBI" id="CHEBI:30616"/>
    </ligand>
</feature>
<comment type="subcellular location">
    <subcellularLocation>
        <location evidence="9">Cytoplasm</location>
    </subcellularLocation>
</comment>
<comment type="catalytic activity">
    <reaction evidence="9">
        <text>GMP + ATP = GDP + ADP</text>
        <dbReference type="Rhea" id="RHEA:20780"/>
        <dbReference type="ChEBI" id="CHEBI:30616"/>
        <dbReference type="ChEBI" id="CHEBI:58115"/>
        <dbReference type="ChEBI" id="CHEBI:58189"/>
        <dbReference type="ChEBI" id="CHEBI:456216"/>
        <dbReference type="EC" id="2.7.4.8"/>
    </reaction>
</comment>
<dbReference type="PROSITE" id="PS00856">
    <property type="entry name" value="GUANYLATE_KINASE_1"/>
    <property type="match status" value="1"/>
</dbReference>
<dbReference type="SMART" id="SM00072">
    <property type="entry name" value="GuKc"/>
    <property type="match status" value="1"/>
</dbReference>
<evidence type="ECO:0000256" key="8">
    <source>
        <dbReference type="ARBA" id="ARBA00030128"/>
    </source>
</evidence>
<dbReference type="SUPFAM" id="SSF52540">
    <property type="entry name" value="P-loop containing nucleoside triphosphate hydrolases"/>
    <property type="match status" value="1"/>
</dbReference>
<comment type="caution">
    <text evidence="11">The sequence shown here is derived from an EMBL/GenBank/DDBJ whole genome shotgun (WGS) entry which is preliminary data.</text>
</comment>
<dbReference type="RefSeq" id="WP_007475090.1">
    <property type="nucleotide sequence ID" value="NZ_ABCJ01000007.1"/>
</dbReference>
<evidence type="ECO:0000256" key="1">
    <source>
        <dbReference type="ARBA" id="ARBA00005790"/>
    </source>
</evidence>
<dbReference type="InterPro" id="IPR008145">
    <property type="entry name" value="GK/Ca_channel_bsu"/>
</dbReference>
<dbReference type="SMART" id="SM00382">
    <property type="entry name" value="AAA"/>
    <property type="match status" value="1"/>
</dbReference>
<dbReference type="NCBIfam" id="TIGR03263">
    <property type="entry name" value="guanyl_kin"/>
    <property type="match status" value="1"/>
</dbReference>
<sequence>MECMKVKGSILVISGPSGSGKTSLAREVCNELKDLAYFSISTTTRSIREGERDGVDYFFVSKEEFLKDVEKGYFLEWAEVHGNFYGTSKKQINEALNQGKIVFLDIDVQGHEAVRKAYPNIVTSVFVTTKDKKTLIERLKKRETENEESIKVRMINALHEMKKIPQYDYLLINDDFNSSKEKLKSCAIASLIKTSKYNIENFIEKWKGSE</sequence>
<dbReference type="EC" id="2.7.4.8" evidence="2 9"/>
<keyword evidence="7 9" id="KW-0067">ATP-binding</keyword>
<comment type="function">
    <text evidence="9">Essential for recycling GMP and indirectly, cGMP.</text>
</comment>
<dbReference type="GO" id="GO:0004385">
    <property type="term" value="F:GMP kinase activity"/>
    <property type="evidence" value="ECO:0007669"/>
    <property type="project" value="UniProtKB-UniRule"/>
</dbReference>
<keyword evidence="6 9" id="KW-0418">Kinase</keyword>
<evidence type="ECO:0000256" key="3">
    <source>
        <dbReference type="ARBA" id="ARBA00016296"/>
    </source>
</evidence>
<dbReference type="Pfam" id="PF00625">
    <property type="entry name" value="Guanylate_kin"/>
    <property type="match status" value="1"/>
</dbReference>
<dbReference type="PANTHER" id="PTHR23117">
    <property type="entry name" value="GUANYLATE KINASE-RELATED"/>
    <property type="match status" value="1"/>
</dbReference>
<dbReference type="InterPro" id="IPR017665">
    <property type="entry name" value="Guanylate_kinase"/>
</dbReference>
<dbReference type="FunFam" id="3.30.63.10:FF:000002">
    <property type="entry name" value="Guanylate kinase 1"/>
    <property type="match status" value="1"/>
</dbReference>
<evidence type="ECO:0000259" key="10">
    <source>
        <dbReference type="PROSITE" id="PS50052"/>
    </source>
</evidence>
<dbReference type="GO" id="GO:0005524">
    <property type="term" value="F:ATP binding"/>
    <property type="evidence" value="ECO:0007669"/>
    <property type="project" value="UniProtKB-UniRule"/>
</dbReference>
<evidence type="ECO:0000256" key="4">
    <source>
        <dbReference type="ARBA" id="ARBA00022679"/>
    </source>
</evidence>
<evidence type="ECO:0000256" key="6">
    <source>
        <dbReference type="ARBA" id="ARBA00022777"/>
    </source>
</evidence>
<accession>A0AAI9AGX0</accession>
<dbReference type="InterPro" id="IPR020590">
    <property type="entry name" value="Guanylate_kinase_CS"/>
</dbReference>
<dbReference type="PROSITE" id="PS50052">
    <property type="entry name" value="GUANYLATE_KINASE_2"/>
    <property type="match status" value="1"/>
</dbReference>
<evidence type="ECO:0000313" key="11">
    <source>
        <dbReference type="EMBL" id="EDM23294.1"/>
    </source>
</evidence>
<dbReference type="InterPro" id="IPR008144">
    <property type="entry name" value="Guanylate_kin-like_dom"/>
</dbReference>
<evidence type="ECO:0000313" key="12">
    <source>
        <dbReference type="Proteomes" id="UP000003288"/>
    </source>
</evidence>
<dbReference type="HAMAP" id="MF_00328">
    <property type="entry name" value="Guanylate_kinase"/>
    <property type="match status" value="1"/>
</dbReference>
<keyword evidence="9" id="KW-0963">Cytoplasm</keyword>
<keyword evidence="4 9" id="KW-0808">Transferase</keyword>
<gene>
    <name evidence="9 11" type="primary">gmk</name>
    <name evidence="11" type="ORF">CMTB2_06336</name>
</gene>
<evidence type="ECO:0000256" key="5">
    <source>
        <dbReference type="ARBA" id="ARBA00022741"/>
    </source>
</evidence>
<dbReference type="CDD" id="cd00071">
    <property type="entry name" value="GMPK"/>
    <property type="match status" value="1"/>
</dbReference>
<evidence type="ECO:0000256" key="7">
    <source>
        <dbReference type="ARBA" id="ARBA00022840"/>
    </source>
</evidence>
<evidence type="ECO:0000256" key="2">
    <source>
        <dbReference type="ARBA" id="ARBA00012961"/>
    </source>
</evidence>
<reference evidence="11 12" key="1">
    <citation type="journal article" date="2011" name="Stand. Genomic Sci.">
        <title>Draft genome sequence of Caminibacter mediatlanticus strain TB-2, an epsilonproteobacterium isolated from a deep-sea hydrothermal vent.</title>
        <authorList>
            <person name="Giovannelli D."/>
            <person name="Ferriera S."/>
            <person name="Johnson J."/>
            <person name="Kravitz S."/>
            <person name="Perez-Rodriguez I."/>
            <person name="Ricci J."/>
            <person name="O'Brien C."/>
            <person name="Voordeckers J.W."/>
            <person name="Bini E."/>
            <person name="Vetriani C."/>
        </authorList>
    </citation>
    <scope>NUCLEOTIDE SEQUENCE [LARGE SCALE GENOMIC DNA]</scope>
    <source>
        <strain evidence="11 12">TB-2</strain>
    </source>
</reference>
<comment type="similarity">
    <text evidence="1 9">Belongs to the guanylate kinase family.</text>
</comment>
<dbReference type="PANTHER" id="PTHR23117:SF13">
    <property type="entry name" value="GUANYLATE KINASE"/>
    <property type="match status" value="1"/>
</dbReference>
<dbReference type="Gene3D" id="3.40.50.300">
    <property type="entry name" value="P-loop containing nucleotide triphosphate hydrolases"/>
    <property type="match status" value="1"/>
</dbReference>
<name>A0AAI9AGX0_9BACT</name>
<dbReference type="InterPro" id="IPR027417">
    <property type="entry name" value="P-loop_NTPase"/>
</dbReference>
<proteinExistence type="inferred from homology"/>
<organism evidence="11 12">
    <name type="scientific">Caminibacter mediatlanticus TB-2</name>
    <dbReference type="NCBI Taxonomy" id="391592"/>
    <lineage>
        <taxon>Bacteria</taxon>
        <taxon>Pseudomonadati</taxon>
        <taxon>Campylobacterota</taxon>
        <taxon>Epsilonproteobacteria</taxon>
        <taxon>Nautiliales</taxon>
        <taxon>Nautiliaceae</taxon>
        <taxon>Caminibacter</taxon>
    </lineage>
</organism>
<dbReference type="Proteomes" id="UP000003288">
    <property type="component" value="Unassembled WGS sequence"/>
</dbReference>
<dbReference type="Gene3D" id="3.30.63.10">
    <property type="entry name" value="Guanylate Kinase phosphate binding domain"/>
    <property type="match status" value="1"/>
</dbReference>
<dbReference type="GO" id="GO:0005829">
    <property type="term" value="C:cytosol"/>
    <property type="evidence" value="ECO:0007669"/>
    <property type="project" value="TreeGrafter"/>
</dbReference>
<protein>
    <recommendedName>
        <fullName evidence="3 9">Guanylate kinase</fullName>
        <ecNumber evidence="2 9">2.7.4.8</ecNumber>
    </recommendedName>
    <alternativeName>
        <fullName evidence="8 9">GMP kinase</fullName>
    </alternativeName>
</protein>
<keyword evidence="5 9" id="KW-0547">Nucleotide-binding</keyword>
<dbReference type="InterPro" id="IPR003593">
    <property type="entry name" value="AAA+_ATPase"/>
</dbReference>
<dbReference type="EMBL" id="ABCJ01000007">
    <property type="protein sequence ID" value="EDM23294.1"/>
    <property type="molecule type" value="Genomic_DNA"/>
</dbReference>
<feature type="domain" description="Guanylate kinase-like" evidence="10">
    <location>
        <begin position="8"/>
        <end position="188"/>
    </location>
</feature>
<dbReference type="AlphaFoldDB" id="A0AAI9AGX0"/>
<evidence type="ECO:0000256" key="9">
    <source>
        <dbReference type="HAMAP-Rule" id="MF_00328"/>
    </source>
</evidence>